<protein>
    <submittedName>
        <fullName evidence="1">Plant intracellular ras group-related LRR 3</fullName>
    </submittedName>
</protein>
<accession>A0A4Y1RCT4</accession>
<proteinExistence type="predicted"/>
<name>A0A4Y1RCT4_PRUDU</name>
<dbReference type="AlphaFoldDB" id="A0A4Y1RCT4"/>
<dbReference type="EMBL" id="AP019300">
    <property type="protein sequence ID" value="BBH01688.1"/>
    <property type="molecule type" value="Genomic_DNA"/>
</dbReference>
<sequence>MLITDTSSSSMNSSLSSEYLISTQNSKLERIVILSKLFAPQEGNYDNNLQSNAIMKDSEGRVCEDLCNALDLHE</sequence>
<evidence type="ECO:0000313" key="1">
    <source>
        <dbReference type="EMBL" id="BBH01688.1"/>
    </source>
</evidence>
<organism evidence="1">
    <name type="scientific">Prunus dulcis</name>
    <name type="common">Almond</name>
    <name type="synonym">Amygdalus dulcis</name>
    <dbReference type="NCBI Taxonomy" id="3755"/>
    <lineage>
        <taxon>Eukaryota</taxon>
        <taxon>Viridiplantae</taxon>
        <taxon>Streptophyta</taxon>
        <taxon>Embryophyta</taxon>
        <taxon>Tracheophyta</taxon>
        <taxon>Spermatophyta</taxon>
        <taxon>Magnoliopsida</taxon>
        <taxon>eudicotyledons</taxon>
        <taxon>Gunneridae</taxon>
        <taxon>Pentapetalae</taxon>
        <taxon>rosids</taxon>
        <taxon>fabids</taxon>
        <taxon>Rosales</taxon>
        <taxon>Rosaceae</taxon>
        <taxon>Amygdaloideae</taxon>
        <taxon>Amygdaleae</taxon>
        <taxon>Prunus</taxon>
    </lineage>
</organism>
<reference evidence="1" key="1">
    <citation type="journal article" date="2019" name="Science">
        <title>Mutation of a bHLH transcription factor allowed almond domestication.</title>
        <authorList>
            <person name="Sanchez-Perez R."/>
            <person name="Pavan S."/>
            <person name="Mazzeo R."/>
            <person name="Moldovan C."/>
            <person name="Aiese Cigliano R."/>
            <person name="Del Cueto J."/>
            <person name="Ricciardi F."/>
            <person name="Lotti C."/>
            <person name="Ricciardi L."/>
            <person name="Dicenta F."/>
            <person name="Lopez-Marques R.L."/>
            <person name="Lindberg Moller B."/>
        </authorList>
    </citation>
    <scope>NUCLEOTIDE SEQUENCE</scope>
</reference>
<gene>
    <name evidence="1" type="ORF">Prudu_012038</name>
</gene>